<dbReference type="GO" id="GO:0016747">
    <property type="term" value="F:acyltransferase activity, transferring groups other than amino-acyl groups"/>
    <property type="evidence" value="ECO:0007669"/>
    <property type="project" value="InterPro"/>
</dbReference>
<evidence type="ECO:0000313" key="3">
    <source>
        <dbReference type="Proteomes" id="UP000229523"/>
    </source>
</evidence>
<dbReference type="Gene3D" id="3.40.630.30">
    <property type="match status" value="1"/>
</dbReference>
<dbReference type="InterPro" id="IPR016181">
    <property type="entry name" value="Acyl_CoA_acyltransferase"/>
</dbReference>
<dbReference type="SUPFAM" id="SSF55729">
    <property type="entry name" value="Acyl-CoA N-acyltransferases (Nat)"/>
    <property type="match status" value="1"/>
</dbReference>
<evidence type="ECO:0000259" key="1">
    <source>
        <dbReference type="PROSITE" id="PS51186"/>
    </source>
</evidence>
<feature type="domain" description="N-acetyltransferase" evidence="1">
    <location>
        <begin position="6"/>
        <end position="172"/>
    </location>
</feature>
<sequence length="189" mass="22329">MFNKVSIILPNKEFIADLYFWLFEDEVQESSKWNGPYYARPTTELTKEEYVNKPLNIEYVYQCIPKSMYIIHEGQFLGTLHANWVSEETNWMEIGIVIFNPEYWSGGYGTSAFQQWVDYIFNNSDLHRIGISTWSGNVRMMKLAEKVGMMEEARIRDARIVDGKYYDAIKMGMLRSEWEVQNDHKTCDN</sequence>
<dbReference type="AlphaFoldDB" id="A0A2G5NRY1"/>
<dbReference type="PROSITE" id="PS51186">
    <property type="entry name" value="GNAT"/>
    <property type="match status" value="1"/>
</dbReference>
<accession>A0A2G5NRY1</accession>
<proteinExistence type="predicted"/>
<dbReference type="PANTHER" id="PTHR43415:SF4">
    <property type="entry name" value="N-ACETYLTRANSFERASE DOMAIN-CONTAINING PROTEIN"/>
    <property type="match status" value="1"/>
</dbReference>
<name>A0A2G5NRY1_9STAP</name>
<reference evidence="2 3" key="1">
    <citation type="journal article" date="2018" name="Front. Microbiol.">
        <title>Description and Comparative Genomics of Macrococcus caseolyticus subsp. hominis subsp. nov., Macrococcus goetzii sp. nov., Macrococcus epidermidis sp. nov., and Macrococcus bohemicus sp. nov., Novel Macrococci From Human Clinical Material With Virulence Potential and Suspected Uptake of Foreign DNA by Natural Transformation.</title>
        <authorList>
            <person name="Maslanova I."/>
            <person name="Wertheimer Z."/>
            <person name="Sedlacek I."/>
            <person name="Svec P."/>
            <person name="Indrakova A."/>
            <person name="Kovarovic V."/>
            <person name="Schumann P."/>
            <person name="Sproer C."/>
            <person name="Kralova S."/>
            <person name="Sedo O."/>
            <person name="Kristofova L."/>
            <person name="Vrbovska V."/>
            <person name="Fuzik T."/>
            <person name="Petras P."/>
            <person name="Zdrahal Z."/>
            <person name="Ruzickova V."/>
            <person name="Doskar J."/>
            <person name="Pantucek R."/>
        </authorList>
    </citation>
    <scope>NUCLEOTIDE SEQUENCE [LARGE SCALE GENOMIC DNA]</scope>
    <source>
        <strain evidence="2 3">CCM 4927</strain>
    </source>
</reference>
<gene>
    <name evidence="2" type="ORF">BFS35_004430</name>
</gene>
<dbReference type="Pfam" id="PF13302">
    <property type="entry name" value="Acetyltransf_3"/>
    <property type="match status" value="1"/>
</dbReference>
<dbReference type="PANTHER" id="PTHR43415">
    <property type="entry name" value="SPERMIDINE N(1)-ACETYLTRANSFERASE"/>
    <property type="match status" value="1"/>
</dbReference>
<keyword evidence="3" id="KW-1185">Reference proteome</keyword>
<evidence type="ECO:0000313" key="2">
    <source>
        <dbReference type="EMBL" id="RAI82940.1"/>
    </source>
</evidence>
<dbReference type="Proteomes" id="UP000229523">
    <property type="component" value="Unassembled WGS sequence"/>
</dbReference>
<dbReference type="RefSeq" id="WP_099577461.1">
    <property type="nucleotide sequence ID" value="NZ_MJBI02000001.1"/>
</dbReference>
<dbReference type="EMBL" id="MJBI02000001">
    <property type="protein sequence ID" value="RAI82940.1"/>
    <property type="molecule type" value="Genomic_DNA"/>
</dbReference>
<comment type="caution">
    <text evidence="2">The sequence shown here is derived from an EMBL/GenBank/DDBJ whole genome shotgun (WGS) entry which is preliminary data.</text>
</comment>
<organism evidence="2 3">
    <name type="scientific">Macrococcoides goetzii</name>
    <dbReference type="NCBI Taxonomy" id="1891097"/>
    <lineage>
        <taxon>Bacteria</taxon>
        <taxon>Bacillati</taxon>
        <taxon>Bacillota</taxon>
        <taxon>Bacilli</taxon>
        <taxon>Bacillales</taxon>
        <taxon>Staphylococcaceae</taxon>
        <taxon>Macrococcoides</taxon>
    </lineage>
</organism>
<protein>
    <submittedName>
        <fullName evidence="2">N-acetyltransferase</fullName>
    </submittedName>
</protein>
<dbReference type="InterPro" id="IPR000182">
    <property type="entry name" value="GNAT_dom"/>
</dbReference>